<keyword evidence="4" id="KW-1185">Reference proteome</keyword>
<feature type="region of interest" description="Disordered" evidence="1">
    <location>
        <begin position="1"/>
        <end position="32"/>
    </location>
</feature>
<dbReference type="SUPFAM" id="SSF50249">
    <property type="entry name" value="Nucleic acid-binding proteins"/>
    <property type="match status" value="1"/>
</dbReference>
<evidence type="ECO:0000313" key="3">
    <source>
        <dbReference type="EMBL" id="GGH01720.1"/>
    </source>
</evidence>
<reference evidence="3" key="2">
    <citation type="submission" date="2020-09" db="EMBL/GenBank/DDBJ databases">
        <authorList>
            <person name="Sun Q."/>
            <person name="Zhou Y."/>
        </authorList>
    </citation>
    <scope>NUCLEOTIDE SEQUENCE</scope>
    <source>
        <strain evidence="3">CGMCC 1.12195</strain>
    </source>
</reference>
<dbReference type="Pfam" id="PF00313">
    <property type="entry name" value="CSD"/>
    <property type="match status" value="1"/>
</dbReference>
<sequence length="149" mass="17075">MAETFSKRERRKKKIERRREKEFRRDERRQLPVKQKSLEEMMAYVDENGNLSDTPPDPKNAYKAAVEDIVIDIPKALPDDPDAIPTGVVSYFDPSKGYGFIVNDQTQERLFVHVNSFAEPTTELSIGDKVSYTPTRSPRGMQATAVVKR</sequence>
<dbReference type="CDD" id="cd04458">
    <property type="entry name" value="CSP_CDS"/>
    <property type="match status" value="1"/>
</dbReference>
<feature type="domain" description="CSD" evidence="2">
    <location>
        <begin position="84"/>
        <end position="148"/>
    </location>
</feature>
<accession>A0A917I119</accession>
<comment type="caution">
    <text evidence="3">The sequence shown here is derived from an EMBL/GenBank/DDBJ whole genome shotgun (WGS) entry which is preliminary data.</text>
</comment>
<dbReference type="InterPro" id="IPR002059">
    <property type="entry name" value="CSP_DNA-bd"/>
</dbReference>
<dbReference type="RefSeq" id="WP_188508120.1">
    <property type="nucleotide sequence ID" value="NZ_BMER01000006.1"/>
</dbReference>
<dbReference type="InterPro" id="IPR011129">
    <property type="entry name" value="CSD"/>
</dbReference>
<dbReference type="PROSITE" id="PS51857">
    <property type="entry name" value="CSD_2"/>
    <property type="match status" value="1"/>
</dbReference>
<dbReference type="AlphaFoldDB" id="A0A917I119"/>
<dbReference type="InterPro" id="IPR012340">
    <property type="entry name" value="NA-bd_OB-fold"/>
</dbReference>
<feature type="compositionally biased region" description="Basic and acidic residues" evidence="1">
    <location>
        <begin position="17"/>
        <end position="30"/>
    </location>
</feature>
<dbReference type="Gene3D" id="2.40.50.140">
    <property type="entry name" value="Nucleic acid-binding proteins"/>
    <property type="match status" value="1"/>
</dbReference>
<gene>
    <name evidence="3" type="ORF">GCM10007415_42320</name>
</gene>
<proteinExistence type="predicted"/>
<name>A0A917I119_9SPHI</name>
<dbReference type="EMBL" id="BMER01000006">
    <property type="protein sequence ID" value="GGH01720.1"/>
    <property type="molecule type" value="Genomic_DNA"/>
</dbReference>
<dbReference type="GO" id="GO:0005829">
    <property type="term" value="C:cytosol"/>
    <property type="evidence" value="ECO:0007669"/>
    <property type="project" value="UniProtKB-ARBA"/>
</dbReference>
<evidence type="ECO:0000259" key="2">
    <source>
        <dbReference type="PROSITE" id="PS51857"/>
    </source>
</evidence>
<organism evidence="3 4">
    <name type="scientific">Parapedobacter pyrenivorans</name>
    <dbReference type="NCBI Taxonomy" id="1305674"/>
    <lineage>
        <taxon>Bacteria</taxon>
        <taxon>Pseudomonadati</taxon>
        <taxon>Bacteroidota</taxon>
        <taxon>Sphingobacteriia</taxon>
        <taxon>Sphingobacteriales</taxon>
        <taxon>Sphingobacteriaceae</taxon>
        <taxon>Parapedobacter</taxon>
    </lineage>
</organism>
<evidence type="ECO:0000256" key="1">
    <source>
        <dbReference type="SAM" id="MobiDB-lite"/>
    </source>
</evidence>
<protein>
    <submittedName>
        <fullName evidence="3">Cold-shock protein</fullName>
    </submittedName>
</protein>
<reference evidence="3" key="1">
    <citation type="journal article" date="2014" name="Int. J. Syst. Evol. Microbiol.">
        <title>Complete genome sequence of Corynebacterium casei LMG S-19264T (=DSM 44701T), isolated from a smear-ripened cheese.</title>
        <authorList>
            <consortium name="US DOE Joint Genome Institute (JGI-PGF)"/>
            <person name="Walter F."/>
            <person name="Albersmeier A."/>
            <person name="Kalinowski J."/>
            <person name="Ruckert C."/>
        </authorList>
    </citation>
    <scope>NUCLEOTIDE SEQUENCE</scope>
    <source>
        <strain evidence="3">CGMCC 1.12195</strain>
    </source>
</reference>
<evidence type="ECO:0000313" key="4">
    <source>
        <dbReference type="Proteomes" id="UP000660862"/>
    </source>
</evidence>
<dbReference type="Proteomes" id="UP000660862">
    <property type="component" value="Unassembled WGS sequence"/>
</dbReference>
<dbReference type="SMART" id="SM00357">
    <property type="entry name" value="CSP"/>
    <property type="match status" value="1"/>
</dbReference>
<dbReference type="GO" id="GO:0003676">
    <property type="term" value="F:nucleic acid binding"/>
    <property type="evidence" value="ECO:0007669"/>
    <property type="project" value="InterPro"/>
</dbReference>